<organism evidence="1 2">
    <name type="scientific">Methanosarcina mazei LYC</name>
    <dbReference type="NCBI Taxonomy" id="1434114"/>
    <lineage>
        <taxon>Archaea</taxon>
        <taxon>Methanobacteriati</taxon>
        <taxon>Methanobacteriota</taxon>
        <taxon>Stenosarchaea group</taxon>
        <taxon>Methanomicrobia</taxon>
        <taxon>Methanosarcinales</taxon>
        <taxon>Methanosarcinaceae</taxon>
        <taxon>Methanosarcina</taxon>
    </lineage>
</organism>
<dbReference type="Proteomes" id="UP000033063">
    <property type="component" value="Chromosome"/>
</dbReference>
<evidence type="ECO:0000313" key="1">
    <source>
        <dbReference type="EMBL" id="AKB67786.1"/>
    </source>
</evidence>
<name>A0A0E3LVX6_METMZ</name>
<dbReference type="EMBL" id="CP009513">
    <property type="protein sequence ID" value="AKB67786.1"/>
    <property type="molecule type" value="Genomic_DNA"/>
</dbReference>
<dbReference type="PATRIC" id="fig|1434114.4.peg.1550"/>
<evidence type="ECO:0000313" key="2">
    <source>
        <dbReference type="Proteomes" id="UP000033063"/>
    </source>
</evidence>
<evidence type="ECO:0008006" key="3">
    <source>
        <dbReference type="Google" id="ProtNLM"/>
    </source>
</evidence>
<dbReference type="InterPro" id="IPR019218">
    <property type="entry name" value="DUF2119"/>
</dbReference>
<dbReference type="AlphaFoldDB" id="A0A0E3LVX6"/>
<dbReference type="HOGENOM" id="CLU_087505_0_0_2"/>
<proteinExistence type="predicted"/>
<dbReference type="PIRSF" id="PIRSF005919">
    <property type="entry name" value="UCP005919"/>
    <property type="match status" value="1"/>
</dbReference>
<gene>
    <name evidence="1" type="ORF">MSMAL_1243</name>
</gene>
<dbReference type="RefSeq" id="WP_230670744.1">
    <property type="nucleotide sequence ID" value="NZ_CP009513.1"/>
</dbReference>
<accession>A0A0E3LVX6</accession>
<dbReference type="Pfam" id="PF09892">
    <property type="entry name" value="DUF2119"/>
    <property type="match status" value="1"/>
</dbReference>
<sequence>MAAEEKVGPSPEKTSCTDICVESVYPDETGLKIYGHGKPVRLFVAGLHGDEWKDTTEILMGIKPPEKGTLALIPLVKRGKYISTLDPDYYPGMGKGILEAVESLKPQIYIELHSYSGENFEKLSGRDRMDRIGVPAYSVLKEGVLLGSVSPWIRKKYFPKEALCLSFEIQKENFRSGEFVAGILEVLKEAESRDGFIEYLKKEFPEQAKKAIEDYRQFYGEI</sequence>
<protein>
    <recommendedName>
        <fullName evidence="3">DUF2119 domain-containing protein</fullName>
    </recommendedName>
</protein>
<dbReference type="GeneID" id="24877455"/>
<reference evidence="1 2" key="1">
    <citation type="submission" date="2014-07" db="EMBL/GenBank/DDBJ databases">
        <title>Methanogenic archaea and the global carbon cycle.</title>
        <authorList>
            <person name="Henriksen J.R."/>
            <person name="Luke J."/>
            <person name="Reinhart S."/>
            <person name="Benedict M.N."/>
            <person name="Youngblut N.D."/>
            <person name="Metcalf M.E."/>
            <person name="Whitaker R.J."/>
            <person name="Metcalf W.W."/>
        </authorList>
    </citation>
    <scope>NUCLEOTIDE SEQUENCE [LARGE SCALE GENOMIC DNA]</scope>
    <source>
        <strain evidence="1 2">LYC</strain>
    </source>
</reference>